<dbReference type="EMBL" id="BAABID010000004">
    <property type="protein sequence ID" value="GAA4720069.1"/>
    <property type="molecule type" value="Genomic_DNA"/>
</dbReference>
<feature type="domain" description="Glycosyltransferase subfamily 4-like N-terminal" evidence="3">
    <location>
        <begin position="93"/>
        <end position="157"/>
    </location>
</feature>
<sequence>MEPVLTLASFASALPMGPQTYEENIASRAQAAVGDGVRVERALVRSLRSELPGTARLPGAVLRGTAPGARRAAGHWLYRGSAVVHRMGLSMPPAPVPEVVTVHDTVSWLFPDEAAPEPFAAEETRRAEAVIAVSKFSADDIAERFGLDGVHVVHNGVAQRYFRIPPLSEEKRTDLGIRGRFVLHAGGATARKNLEGLASAWTRVRSACPDVQLVMCGPPAERRDRLFGPLDGVVRLGRVPDDVLPGLMAAASAVVVPSLHEGFGLPALEAMACGVPVVAADRAALPEVCGGAAWLVEPDGPGIADGLVHVLEDGPGVSERVSAGRVHASGFTWEASAAGHARVWRTLMGGSLG</sequence>
<gene>
    <name evidence="4" type="ORF">GCM10023216_06080</name>
</gene>
<dbReference type="Pfam" id="PF13439">
    <property type="entry name" value="Glyco_transf_4"/>
    <property type="match status" value="1"/>
</dbReference>
<dbReference type="InterPro" id="IPR028098">
    <property type="entry name" value="Glyco_trans_4-like_N"/>
</dbReference>
<accession>A0ABP8Y2R9</accession>
<evidence type="ECO:0000313" key="5">
    <source>
        <dbReference type="Proteomes" id="UP001500956"/>
    </source>
</evidence>
<organism evidence="4 5">
    <name type="scientific">Isoptericola chiayiensis</name>
    <dbReference type="NCBI Taxonomy" id="579446"/>
    <lineage>
        <taxon>Bacteria</taxon>
        <taxon>Bacillati</taxon>
        <taxon>Actinomycetota</taxon>
        <taxon>Actinomycetes</taxon>
        <taxon>Micrococcales</taxon>
        <taxon>Promicromonosporaceae</taxon>
        <taxon>Isoptericola</taxon>
    </lineage>
</organism>
<keyword evidence="5" id="KW-1185">Reference proteome</keyword>
<evidence type="ECO:0000259" key="3">
    <source>
        <dbReference type="Pfam" id="PF13439"/>
    </source>
</evidence>
<dbReference type="Pfam" id="PF13692">
    <property type="entry name" value="Glyco_trans_1_4"/>
    <property type="match status" value="1"/>
</dbReference>
<reference evidence="5" key="1">
    <citation type="journal article" date="2019" name="Int. J. Syst. Evol. Microbiol.">
        <title>The Global Catalogue of Microorganisms (GCM) 10K type strain sequencing project: providing services to taxonomists for standard genome sequencing and annotation.</title>
        <authorList>
            <consortium name="The Broad Institute Genomics Platform"/>
            <consortium name="The Broad Institute Genome Sequencing Center for Infectious Disease"/>
            <person name="Wu L."/>
            <person name="Ma J."/>
        </authorList>
    </citation>
    <scope>NUCLEOTIDE SEQUENCE [LARGE SCALE GENOMIC DNA]</scope>
    <source>
        <strain evidence="5">JCM 18063</strain>
    </source>
</reference>
<keyword evidence="1" id="KW-0328">Glycosyltransferase</keyword>
<evidence type="ECO:0000256" key="1">
    <source>
        <dbReference type="ARBA" id="ARBA00022676"/>
    </source>
</evidence>
<comment type="caution">
    <text evidence="4">The sequence shown here is derived from an EMBL/GenBank/DDBJ whole genome shotgun (WGS) entry which is preliminary data.</text>
</comment>
<keyword evidence="2" id="KW-0808">Transferase</keyword>
<dbReference type="Proteomes" id="UP001500956">
    <property type="component" value="Unassembled WGS sequence"/>
</dbReference>
<protein>
    <submittedName>
        <fullName evidence="4">Glycosyltransferase family 1 protein</fullName>
    </submittedName>
</protein>
<name>A0ABP8Y2R9_9MICO</name>
<dbReference type="PANTHER" id="PTHR46401">
    <property type="entry name" value="GLYCOSYLTRANSFERASE WBBK-RELATED"/>
    <property type="match status" value="1"/>
</dbReference>
<dbReference type="PANTHER" id="PTHR46401:SF2">
    <property type="entry name" value="GLYCOSYLTRANSFERASE WBBK-RELATED"/>
    <property type="match status" value="1"/>
</dbReference>
<evidence type="ECO:0000256" key="2">
    <source>
        <dbReference type="ARBA" id="ARBA00022679"/>
    </source>
</evidence>
<dbReference type="CDD" id="cd03809">
    <property type="entry name" value="GT4_MtfB-like"/>
    <property type="match status" value="1"/>
</dbReference>
<dbReference type="Gene3D" id="3.40.50.2000">
    <property type="entry name" value="Glycogen Phosphorylase B"/>
    <property type="match status" value="2"/>
</dbReference>
<evidence type="ECO:0000313" key="4">
    <source>
        <dbReference type="EMBL" id="GAA4720069.1"/>
    </source>
</evidence>
<proteinExistence type="predicted"/>
<dbReference type="RefSeq" id="WP_343037363.1">
    <property type="nucleotide sequence ID" value="NZ_BAABID010000004.1"/>
</dbReference>
<dbReference type="SUPFAM" id="SSF53756">
    <property type="entry name" value="UDP-Glycosyltransferase/glycogen phosphorylase"/>
    <property type="match status" value="1"/>
</dbReference>